<gene>
    <name evidence="1" type="ORF">G6M86_20975</name>
</gene>
<dbReference type="RefSeq" id="WP_333722235.1">
    <property type="nucleotide sequence ID" value="NZ_CP049217.1"/>
</dbReference>
<dbReference type="Pfam" id="PF24175">
    <property type="entry name" value="SU10_adaptor"/>
    <property type="match status" value="1"/>
</dbReference>
<evidence type="ECO:0000313" key="1">
    <source>
        <dbReference type="EMBL" id="QTG15719.1"/>
    </source>
</evidence>
<dbReference type="EMBL" id="CP049217">
    <property type="protein sequence ID" value="QTG15719.1"/>
    <property type="molecule type" value="Genomic_DNA"/>
</dbReference>
<sequence>MAISTFGDLKTALVDWAVIPNAPLDILISEAEAKLKPIVKHYRSIKDVYIDIPESRTITLPDDVLELKFVSIDGRETKELSLFGGNIRETEAAYERVGKDVKVYGHGELKKFRVVYWSKCVDLSNVNNTNWLLTYFPNVYLHASLVELYDWSKNAEDSAYAEQKLQQSLALLAEDDRKWTLSGTSYSFA</sequence>
<name>A0AAJ4TC73_AGRTU</name>
<organism evidence="1 2">
    <name type="scientific">Agrobacterium tumefaciens</name>
    <dbReference type="NCBI Taxonomy" id="358"/>
    <lineage>
        <taxon>Bacteria</taxon>
        <taxon>Pseudomonadati</taxon>
        <taxon>Pseudomonadota</taxon>
        <taxon>Alphaproteobacteria</taxon>
        <taxon>Hyphomicrobiales</taxon>
        <taxon>Rhizobiaceae</taxon>
        <taxon>Rhizobium/Agrobacterium group</taxon>
        <taxon>Agrobacterium</taxon>
        <taxon>Agrobacterium tumefaciens complex</taxon>
    </lineage>
</organism>
<evidence type="ECO:0000313" key="2">
    <source>
        <dbReference type="Proteomes" id="UP000663946"/>
    </source>
</evidence>
<proteinExistence type="predicted"/>
<dbReference type="InterPro" id="IPR056209">
    <property type="entry name" value="SU10_adaptor"/>
</dbReference>
<reference evidence="1" key="1">
    <citation type="submission" date="2020-02" db="EMBL/GenBank/DDBJ databases">
        <title>Unexpected conservation and global transmission of agrobacterial virulence plasmids.</title>
        <authorList>
            <person name="Weisberg A.J."/>
            <person name="Davis E.W. II"/>
            <person name="Tabima J.R."/>
            <person name="Belcher M.S."/>
            <person name="Miller M."/>
            <person name="Kuo C.-H."/>
            <person name="Loper J.E."/>
            <person name="Grunwald N.J."/>
            <person name="Putnam M.L."/>
            <person name="Chang J.H."/>
        </authorList>
    </citation>
    <scope>NUCLEOTIDE SEQUENCE</scope>
    <source>
        <strain evidence="1">Q15/94</strain>
    </source>
</reference>
<dbReference type="Proteomes" id="UP000663946">
    <property type="component" value="Chromosome 2"/>
</dbReference>
<protein>
    <submittedName>
        <fullName evidence="1">Uncharacterized protein</fullName>
    </submittedName>
</protein>
<accession>A0AAJ4TC73</accession>
<dbReference type="AlphaFoldDB" id="A0AAJ4TC73"/>